<name>A0A0A6YD42_KOCRO</name>
<dbReference type="InterPro" id="IPR007061">
    <property type="entry name" value="MST-like"/>
</dbReference>
<accession>A0A0A6YD42</accession>
<organism evidence="1 2">
    <name type="scientific">Kocuria rosea subsp. polaris</name>
    <dbReference type="NCBI Taxonomy" id="136273"/>
    <lineage>
        <taxon>Bacteria</taxon>
        <taxon>Bacillati</taxon>
        <taxon>Actinomycetota</taxon>
        <taxon>Actinomycetes</taxon>
        <taxon>Micrococcales</taxon>
        <taxon>Micrococcaceae</taxon>
        <taxon>Kocuria</taxon>
    </lineage>
</organism>
<sequence length="190" mass="20192">MPFLTPTVTDERDALAAFASQQIRQVATTLQGLDAEQLRATPSASAMSLGALARHVLFIGGHGPFAVLTDPGRTSGEPLDGAGWAAGAILPEAVRPEDTAESLGAALYALADRVEAGLRTADPEARIPVPDAPWFPRDLGTWPARWVALHMVEENARHAGHADILRESLDGRTAYELNALADGEPWSPQD</sequence>
<evidence type="ECO:0008006" key="3">
    <source>
        <dbReference type="Google" id="ProtNLM"/>
    </source>
</evidence>
<dbReference type="Proteomes" id="UP000030466">
    <property type="component" value="Unassembled WGS sequence"/>
</dbReference>
<dbReference type="RefSeq" id="WP_035923928.1">
    <property type="nucleotide sequence ID" value="NZ_JSUH01000002.1"/>
</dbReference>
<dbReference type="OrthoDB" id="4548523at2"/>
<reference evidence="1 2" key="1">
    <citation type="journal article" date="2003" name="Int. J. Syst. Evol. Microbiol.">
        <title>Kocuria polaris sp. nov., an orange-pigmented psychrophilic bacterium isolated from an Antarctic cyanobacterial mat sample.</title>
        <authorList>
            <person name="Reddy G.S."/>
            <person name="Prakash J.S."/>
            <person name="Prabahar V."/>
            <person name="Matsumoto G.I."/>
            <person name="Stackebrandt E."/>
            <person name="Shivaji S."/>
        </authorList>
    </citation>
    <scope>NUCLEOTIDE SEQUENCE [LARGE SCALE GENOMIC DNA]</scope>
    <source>
        <strain evidence="1 2">CMS 76or</strain>
    </source>
</reference>
<dbReference type="SUPFAM" id="SSF109854">
    <property type="entry name" value="DinB/YfiT-like putative metalloenzymes"/>
    <property type="match status" value="1"/>
</dbReference>
<dbReference type="Pfam" id="PF04978">
    <property type="entry name" value="MST"/>
    <property type="match status" value="1"/>
</dbReference>
<dbReference type="AlphaFoldDB" id="A0A0A6YD42"/>
<keyword evidence="2" id="KW-1185">Reference proteome</keyword>
<evidence type="ECO:0000313" key="2">
    <source>
        <dbReference type="Proteomes" id="UP000030466"/>
    </source>
</evidence>
<dbReference type="EMBL" id="JSUH01000002">
    <property type="protein sequence ID" value="KHD98532.1"/>
    <property type="molecule type" value="Genomic_DNA"/>
</dbReference>
<protein>
    <recommendedName>
        <fullName evidence="3">Mini-circle protein</fullName>
    </recommendedName>
</protein>
<evidence type="ECO:0000313" key="1">
    <source>
        <dbReference type="EMBL" id="KHD98532.1"/>
    </source>
</evidence>
<comment type="caution">
    <text evidence="1">The sequence shown here is derived from an EMBL/GenBank/DDBJ whole genome shotgun (WGS) entry which is preliminary data.</text>
</comment>
<dbReference type="InterPro" id="IPR034660">
    <property type="entry name" value="DinB/YfiT-like"/>
</dbReference>
<proteinExistence type="predicted"/>
<dbReference type="Gene3D" id="1.20.120.450">
    <property type="entry name" value="dinb family like domain"/>
    <property type="match status" value="1"/>
</dbReference>
<gene>
    <name evidence="1" type="ORF">GY22_02190</name>
</gene>